<evidence type="ECO:0000313" key="9">
    <source>
        <dbReference type="EMBL" id="AZS51718.1"/>
    </source>
</evidence>
<comment type="similarity">
    <text evidence="2">Belongs to the class-V pyridoxal-phosphate-dependent aminotransferase family. Csd subfamily.</text>
</comment>
<protein>
    <recommendedName>
        <fullName evidence="3">cysteine desulfurase</fullName>
        <ecNumber evidence="3">2.8.1.7</ecNumber>
    </recommendedName>
</protein>
<dbReference type="EMBL" id="CP029822">
    <property type="protein sequence ID" value="AZS51718.1"/>
    <property type="molecule type" value="Genomic_DNA"/>
</dbReference>
<organism evidence="9 10">
    <name type="scientific">Entomomonas moraniae</name>
    <dbReference type="NCBI Taxonomy" id="2213226"/>
    <lineage>
        <taxon>Bacteria</taxon>
        <taxon>Pseudomonadati</taxon>
        <taxon>Pseudomonadota</taxon>
        <taxon>Gammaproteobacteria</taxon>
        <taxon>Pseudomonadales</taxon>
        <taxon>Pseudomonadaceae</taxon>
        <taxon>Entomomonas</taxon>
    </lineage>
</organism>
<evidence type="ECO:0000256" key="2">
    <source>
        <dbReference type="ARBA" id="ARBA00010447"/>
    </source>
</evidence>
<evidence type="ECO:0000256" key="1">
    <source>
        <dbReference type="ARBA" id="ARBA00001933"/>
    </source>
</evidence>
<evidence type="ECO:0000259" key="8">
    <source>
        <dbReference type="Pfam" id="PF00266"/>
    </source>
</evidence>
<dbReference type="InterPro" id="IPR000192">
    <property type="entry name" value="Aminotrans_V_dom"/>
</dbReference>
<comment type="catalytic activity">
    <reaction evidence="6">
        <text>(sulfur carrier)-H + L-cysteine = (sulfur carrier)-SH + L-alanine</text>
        <dbReference type="Rhea" id="RHEA:43892"/>
        <dbReference type="Rhea" id="RHEA-COMP:14737"/>
        <dbReference type="Rhea" id="RHEA-COMP:14739"/>
        <dbReference type="ChEBI" id="CHEBI:29917"/>
        <dbReference type="ChEBI" id="CHEBI:35235"/>
        <dbReference type="ChEBI" id="CHEBI:57972"/>
        <dbReference type="ChEBI" id="CHEBI:64428"/>
        <dbReference type="EC" id="2.8.1.7"/>
    </reaction>
</comment>
<sequence>MSYKTLLESPWRFDFPALCNFSNDKLTWLDSAATTQKPNMVIDCITQYYQQGCANIHRAQYPLATKITRGFENVRQKVADFLHAQSSDQLIFTRSTTESINLLAYGLESYLPNTGNIVISALEHHANLLPWQQLAKRKGLKLIVLPFTQEGIIDLEIAETLITNQTRLVAISQMSNVFGTLQPIKQIIELAKKFNALSVIDGAQGIVHHPTNVTQLNCDFYVFSGHKLFAPEGVGILYGKAGSLTKLNHWQFGGEMVQSADYETAQFYPAPLGFEAGTSAIGAVLGLGAAIDYLNAQNRTDITAHEQALIHQLLTGLLQRKSIHVLGNPHSSLVSFYIEGMHPSDISHLLAEQNIAIRAGQHCCMPLYQTLGLNGAIRVSLALYNNSADLQCFFDALDKAIELLT</sequence>
<dbReference type="InterPro" id="IPR015424">
    <property type="entry name" value="PyrdxlP-dep_Trfase"/>
</dbReference>
<evidence type="ECO:0000256" key="6">
    <source>
        <dbReference type="ARBA" id="ARBA00050776"/>
    </source>
</evidence>
<evidence type="ECO:0000256" key="7">
    <source>
        <dbReference type="RuleBase" id="RU004504"/>
    </source>
</evidence>
<dbReference type="KEGG" id="emo:DM558_13490"/>
<dbReference type="CDD" id="cd06453">
    <property type="entry name" value="SufS_like"/>
    <property type="match status" value="1"/>
</dbReference>
<dbReference type="PANTHER" id="PTHR43586:SF8">
    <property type="entry name" value="CYSTEINE DESULFURASE 1, CHLOROPLASTIC"/>
    <property type="match status" value="1"/>
</dbReference>
<keyword evidence="10" id="KW-1185">Reference proteome</keyword>
<dbReference type="Gene3D" id="3.40.640.10">
    <property type="entry name" value="Type I PLP-dependent aspartate aminotransferase-like (Major domain)"/>
    <property type="match status" value="1"/>
</dbReference>
<evidence type="ECO:0000256" key="4">
    <source>
        <dbReference type="ARBA" id="ARBA00022679"/>
    </source>
</evidence>
<reference evidence="10" key="1">
    <citation type="submission" date="2018-06" db="EMBL/GenBank/DDBJ databases">
        <title>Complete genome of Pseudomonas insecticola strain QZS01.</title>
        <authorList>
            <person name="Wang J."/>
            <person name="Su Q."/>
        </authorList>
    </citation>
    <scope>NUCLEOTIDE SEQUENCE [LARGE SCALE GENOMIC DNA]</scope>
    <source>
        <strain evidence="10">QZS01</strain>
    </source>
</reference>
<keyword evidence="4" id="KW-0808">Transferase</keyword>
<dbReference type="SUPFAM" id="SSF53383">
    <property type="entry name" value="PLP-dependent transferases"/>
    <property type="match status" value="1"/>
</dbReference>
<dbReference type="GO" id="GO:0030170">
    <property type="term" value="F:pyridoxal phosphate binding"/>
    <property type="evidence" value="ECO:0007669"/>
    <property type="project" value="InterPro"/>
</dbReference>
<evidence type="ECO:0000256" key="5">
    <source>
        <dbReference type="ARBA" id="ARBA00022898"/>
    </source>
</evidence>
<gene>
    <name evidence="9" type="ORF">DM558_13490</name>
</gene>
<dbReference type="InterPro" id="IPR010970">
    <property type="entry name" value="Cys_dSase_SufS"/>
</dbReference>
<dbReference type="Gene3D" id="3.90.1150.10">
    <property type="entry name" value="Aspartate Aminotransferase, domain 1"/>
    <property type="match status" value="1"/>
</dbReference>
<dbReference type="AlphaFoldDB" id="A0A451EPI7"/>
<dbReference type="PANTHER" id="PTHR43586">
    <property type="entry name" value="CYSTEINE DESULFURASE"/>
    <property type="match status" value="1"/>
</dbReference>
<accession>A0A451EPI7</accession>
<dbReference type="PROSITE" id="PS00595">
    <property type="entry name" value="AA_TRANSFER_CLASS_5"/>
    <property type="match status" value="1"/>
</dbReference>
<dbReference type="GO" id="GO:0006534">
    <property type="term" value="P:cysteine metabolic process"/>
    <property type="evidence" value="ECO:0007669"/>
    <property type="project" value="InterPro"/>
</dbReference>
<keyword evidence="5" id="KW-0663">Pyridoxal phosphate</keyword>
<name>A0A451EPI7_9GAMM</name>
<dbReference type="GO" id="GO:0031071">
    <property type="term" value="F:cysteine desulfurase activity"/>
    <property type="evidence" value="ECO:0007669"/>
    <property type="project" value="UniProtKB-EC"/>
</dbReference>
<feature type="domain" description="Aminotransferase class V" evidence="8">
    <location>
        <begin position="28"/>
        <end position="392"/>
    </location>
</feature>
<dbReference type="EC" id="2.8.1.7" evidence="3"/>
<comment type="cofactor">
    <cofactor evidence="1 7">
        <name>pyridoxal 5'-phosphate</name>
        <dbReference type="ChEBI" id="CHEBI:597326"/>
    </cofactor>
</comment>
<dbReference type="Pfam" id="PF00266">
    <property type="entry name" value="Aminotran_5"/>
    <property type="match status" value="1"/>
</dbReference>
<dbReference type="InterPro" id="IPR015421">
    <property type="entry name" value="PyrdxlP-dep_Trfase_major"/>
</dbReference>
<dbReference type="InterPro" id="IPR015422">
    <property type="entry name" value="PyrdxlP-dep_Trfase_small"/>
</dbReference>
<dbReference type="RefSeq" id="WP_127164441.1">
    <property type="nucleotide sequence ID" value="NZ_CP029822.1"/>
</dbReference>
<proteinExistence type="inferred from homology"/>
<dbReference type="InterPro" id="IPR020578">
    <property type="entry name" value="Aminotrans_V_PyrdxlP_BS"/>
</dbReference>
<evidence type="ECO:0000256" key="3">
    <source>
        <dbReference type="ARBA" id="ARBA00012239"/>
    </source>
</evidence>
<evidence type="ECO:0000313" key="10">
    <source>
        <dbReference type="Proteomes" id="UP000273143"/>
    </source>
</evidence>
<dbReference type="Proteomes" id="UP000273143">
    <property type="component" value="Chromosome"/>
</dbReference>